<protein>
    <recommendedName>
        <fullName evidence="7">Endolytic murein transglycosylase</fullName>
        <ecNumber evidence="7">4.2.2.29</ecNumber>
    </recommendedName>
    <alternativeName>
        <fullName evidence="7">Peptidoglycan lytic transglycosylase</fullName>
    </alternativeName>
    <alternativeName>
        <fullName evidence="7">Peptidoglycan polymerization terminase</fullName>
    </alternativeName>
</protein>
<dbReference type="Proteomes" id="UP000032803">
    <property type="component" value="Chromosome I"/>
</dbReference>
<sequence length="331" mass="36677">MKRWLKSILLGCVVLSLISFSIAGFYTYNFLTKPMVTGNQSVTISINKNTSASSLAHMLESKHLIQSSRLLLLVIRVKGFAPHLKAGVYEILPGENVQQFLSKVVTGQVLVQSFSIIEGTTANQVKANLANAQFLNYNNSDWLVIGGDYSNPEGLLLADTYNYDAGSDAKLLLQLANKKLLQFLNDSWRTRSTGLPYKSPYELLIVASILEKESSLPEERKLIAGVVVNRLKKNMPLQMDPTVIYALGPNYHGKLMHGDMAVDSPYNTYRYRGLPPTPIAMVGKDAIDAAAHPQVTDYLYFVAKGDGSHHFSVNYEEQKKAISQYKIKGPS</sequence>
<keyword evidence="1 7" id="KW-1003">Cell membrane</keyword>
<keyword evidence="5 7" id="KW-0456">Lyase</keyword>
<name>A0A0A8UPK6_LEGHA</name>
<dbReference type="Pfam" id="PF02618">
    <property type="entry name" value="YceG"/>
    <property type="match status" value="1"/>
</dbReference>
<evidence type="ECO:0000256" key="6">
    <source>
        <dbReference type="ARBA" id="ARBA00023316"/>
    </source>
</evidence>
<keyword evidence="7" id="KW-0997">Cell inner membrane</keyword>
<dbReference type="KEGG" id="lha:LHA_1777"/>
<keyword evidence="3 7" id="KW-1133">Transmembrane helix</keyword>
<comment type="function">
    <text evidence="7">Functions as a peptidoglycan terminase that cleaves nascent peptidoglycan strands endolytically to terminate their elongation.</text>
</comment>
<dbReference type="EMBL" id="LN681225">
    <property type="protein sequence ID" value="CEK10810.1"/>
    <property type="molecule type" value="Genomic_DNA"/>
</dbReference>
<dbReference type="AlphaFoldDB" id="A0A0A8UPK6"/>
<dbReference type="InterPro" id="IPR003770">
    <property type="entry name" value="MLTG-like"/>
</dbReference>
<reference evidence="9" key="1">
    <citation type="submission" date="2014-09" db="EMBL/GenBank/DDBJ databases">
        <authorList>
            <person name="Gomez-Valero L."/>
        </authorList>
    </citation>
    <scope>NUCLEOTIDE SEQUENCE [LARGE SCALE GENOMIC DNA]</scope>
    <source>
        <strain evidence="9">ATCC35250</strain>
    </source>
</reference>
<feature type="site" description="Important for catalytic activity" evidence="7">
    <location>
        <position position="213"/>
    </location>
</feature>
<keyword evidence="6 7" id="KW-0961">Cell wall biogenesis/degradation</keyword>
<dbReference type="NCBIfam" id="TIGR00247">
    <property type="entry name" value="endolytic transglycosylase MltG"/>
    <property type="match status" value="1"/>
</dbReference>
<dbReference type="EC" id="4.2.2.29" evidence="7"/>
<evidence type="ECO:0000256" key="3">
    <source>
        <dbReference type="ARBA" id="ARBA00022989"/>
    </source>
</evidence>
<dbReference type="GO" id="GO:0008932">
    <property type="term" value="F:lytic endotransglycosylase activity"/>
    <property type="evidence" value="ECO:0007669"/>
    <property type="project" value="UniProtKB-UniRule"/>
</dbReference>
<comment type="similarity">
    <text evidence="7">Belongs to the transglycosylase MltG family.</text>
</comment>
<dbReference type="CDD" id="cd08010">
    <property type="entry name" value="MltG_like"/>
    <property type="match status" value="1"/>
</dbReference>
<evidence type="ECO:0000256" key="4">
    <source>
        <dbReference type="ARBA" id="ARBA00023136"/>
    </source>
</evidence>
<evidence type="ECO:0000256" key="2">
    <source>
        <dbReference type="ARBA" id="ARBA00022692"/>
    </source>
</evidence>
<evidence type="ECO:0000313" key="9">
    <source>
        <dbReference type="Proteomes" id="UP000032803"/>
    </source>
</evidence>
<dbReference type="PANTHER" id="PTHR30518">
    <property type="entry name" value="ENDOLYTIC MUREIN TRANSGLYCOSYLASE"/>
    <property type="match status" value="1"/>
</dbReference>
<keyword evidence="9" id="KW-1185">Reference proteome</keyword>
<dbReference type="PANTHER" id="PTHR30518:SF2">
    <property type="entry name" value="ENDOLYTIC MUREIN TRANSGLYCOSYLASE"/>
    <property type="match status" value="1"/>
</dbReference>
<accession>A0A0A8UPK6</accession>
<dbReference type="GO" id="GO:0071555">
    <property type="term" value="P:cell wall organization"/>
    <property type="evidence" value="ECO:0007669"/>
    <property type="project" value="UniProtKB-KW"/>
</dbReference>
<evidence type="ECO:0000256" key="7">
    <source>
        <dbReference type="HAMAP-Rule" id="MF_02065"/>
    </source>
</evidence>
<dbReference type="RefSeq" id="WP_045106114.1">
    <property type="nucleotide sequence ID" value="NZ_LN681225.1"/>
</dbReference>
<keyword evidence="4 7" id="KW-0472">Membrane</keyword>
<dbReference type="Gene3D" id="3.30.160.60">
    <property type="entry name" value="Classic Zinc Finger"/>
    <property type="match status" value="1"/>
</dbReference>
<evidence type="ECO:0000313" key="8">
    <source>
        <dbReference type="EMBL" id="CEK10810.1"/>
    </source>
</evidence>
<dbReference type="GO" id="GO:0005886">
    <property type="term" value="C:plasma membrane"/>
    <property type="evidence" value="ECO:0007669"/>
    <property type="project" value="UniProtKB-UniRule"/>
</dbReference>
<dbReference type="PATRIC" id="fig|449.7.peg.2351"/>
<keyword evidence="2 7" id="KW-0812">Transmembrane</keyword>
<dbReference type="Gene3D" id="3.30.1490.480">
    <property type="entry name" value="Endolytic murein transglycosylase"/>
    <property type="match status" value="1"/>
</dbReference>
<dbReference type="HOGENOM" id="CLU_025574_0_2_6"/>
<dbReference type="HAMAP" id="MF_02065">
    <property type="entry name" value="MltG"/>
    <property type="match status" value="1"/>
</dbReference>
<dbReference type="OrthoDB" id="9814591at2"/>
<proteinExistence type="inferred from homology"/>
<evidence type="ECO:0000256" key="1">
    <source>
        <dbReference type="ARBA" id="ARBA00022475"/>
    </source>
</evidence>
<organism evidence="8 9">
    <name type="scientific">Legionella hackeliae</name>
    <dbReference type="NCBI Taxonomy" id="449"/>
    <lineage>
        <taxon>Bacteria</taxon>
        <taxon>Pseudomonadati</taxon>
        <taxon>Pseudomonadota</taxon>
        <taxon>Gammaproteobacteria</taxon>
        <taxon>Legionellales</taxon>
        <taxon>Legionellaceae</taxon>
        <taxon>Legionella</taxon>
    </lineage>
</organism>
<gene>
    <name evidence="8" type="primary">yceG</name>
    <name evidence="7" type="synonym">mltG</name>
    <name evidence="8" type="ORF">LHA_1777</name>
</gene>
<comment type="catalytic activity">
    <reaction evidence="7">
        <text>a peptidoglycan chain = a peptidoglycan chain with N-acetyl-1,6-anhydromuramyl-[peptide] at the reducing end + a peptidoglycan chain with N-acetylglucosamine at the non-reducing end.</text>
        <dbReference type="EC" id="4.2.2.29"/>
    </reaction>
</comment>
<dbReference type="GO" id="GO:0009252">
    <property type="term" value="P:peptidoglycan biosynthetic process"/>
    <property type="evidence" value="ECO:0007669"/>
    <property type="project" value="UniProtKB-UniRule"/>
</dbReference>
<evidence type="ECO:0000256" key="5">
    <source>
        <dbReference type="ARBA" id="ARBA00023239"/>
    </source>
</evidence>
<dbReference type="STRING" id="449.LHA_1777"/>